<feature type="transmembrane region" description="Helical" evidence="1">
    <location>
        <begin position="45"/>
        <end position="67"/>
    </location>
</feature>
<reference evidence="2 3" key="1">
    <citation type="submission" date="2021-11" db="EMBL/GenBank/DDBJ databases">
        <authorList>
            <person name="Oh E.-T."/>
            <person name="Kim S.-B."/>
        </authorList>
    </citation>
    <scope>NUCLEOTIDE SEQUENCE [LARGE SCALE GENOMIC DNA]</scope>
    <source>
        <strain evidence="2 3">MMS20-SJTR3</strain>
    </source>
</reference>
<proteinExistence type="predicted"/>
<evidence type="ECO:0000256" key="1">
    <source>
        <dbReference type="SAM" id="Phobius"/>
    </source>
</evidence>
<keyword evidence="1" id="KW-1133">Transmembrane helix</keyword>
<dbReference type="EMBL" id="JAJITD010000003">
    <property type="protein sequence ID" value="MCC8392182.1"/>
    <property type="molecule type" value="Genomic_DNA"/>
</dbReference>
<accession>A0ABS8JQQ5</accession>
<organism evidence="2 3">
    <name type="scientific">Paraburkholderia sejongensis</name>
    <dbReference type="NCBI Taxonomy" id="2886946"/>
    <lineage>
        <taxon>Bacteria</taxon>
        <taxon>Pseudomonadati</taxon>
        <taxon>Pseudomonadota</taxon>
        <taxon>Betaproteobacteria</taxon>
        <taxon>Burkholderiales</taxon>
        <taxon>Burkholderiaceae</taxon>
        <taxon>Paraburkholderia</taxon>
    </lineage>
</organism>
<feature type="transmembrane region" description="Helical" evidence="1">
    <location>
        <begin position="73"/>
        <end position="96"/>
    </location>
</feature>
<dbReference type="InterPro" id="IPR009937">
    <property type="entry name" value="Phage_holin_3_6"/>
</dbReference>
<protein>
    <submittedName>
        <fullName evidence="2">Phage holin family protein</fullName>
    </submittedName>
</protein>
<sequence>MSIHAKVTRWRNVGRFCVERVGDYSELLALEIDETRRRLVRELSALVALAVGGLFTLSFLCIAIIATAWQTRYFLTVVWAVAAVWFLVCIVALLVMRTQKPTESIHVLKSEIDSDLDALREALK</sequence>
<gene>
    <name evidence="2" type="ORF">LJ656_06235</name>
</gene>
<evidence type="ECO:0000313" key="2">
    <source>
        <dbReference type="EMBL" id="MCC8392182.1"/>
    </source>
</evidence>
<dbReference type="RefSeq" id="WP_230508399.1">
    <property type="nucleotide sequence ID" value="NZ_JAJITD010000003.1"/>
</dbReference>
<dbReference type="Proteomes" id="UP001431019">
    <property type="component" value="Unassembled WGS sequence"/>
</dbReference>
<keyword evidence="1" id="KW-0812">Transmembrane</keyword>
<dbReference type="Pfam" id="PF07332">
    <property type="entry name" value="Phage_holin_3_6"/>
    <property type="match status" value="1"/>
</dbReference>
<comment type="caution">
    <text evidence="2">The sequence shown here is derived from an EMBL/GenBank/DDBJ whole genome shotgun (WGS) entry which is preliminary data.</text>
</comment>
<name>A0ABS8JQQ5_9BURK</name>
<keyword evidence="3" id="KW-1185">Reference proteome</keyword>
<evidence type="ECO:0000313" key="3">
    <source>
        <dbReference type="Proteomes" id="UP001431019"/>
    </source>
</evidence>
<keyword evidence="1" id="KW-0472">Membrane</keyword>